<dbReference type="Proteomes" id="UP000256321">
    <property type="component" value="Unassembled WGS sequence"/>
</dbReference>
<protein>
    <submittedName>
        <fullName evidence="2">Uncharacterized protein</fullName>
    </submittedName>
</protein>
<dbReference type="EMBL" id="QREV01000010">
    <property type="protein sequence ID" value="RDU49970.1"/>
    <property type="molecule type" value="Genomic_DNA"/>
</dbReference>
<dbReference type="AlphaFoldDB" id="A0A3D8HH00"/>
<organism evidence="2 3">
    <name type="scientific">Parabacteroides acidifaciens</name>
    <dbReference type="NCBI Taxonomy" id="2290935"/>
    <lineage>
        <taxon>Bacteria</taxon>
        <taxon>Pseudomonadati</taxon>
        <taxon>Bacteroidota</taxon>
        <taxon>Bacteroidia</taxon>
        <taxon>Bacteroidales</taxon>
        <taxon>Tannerellaceae</taxon>
        <taxon>Parabacteroides</taxon>
    </lineage>
</organism>
<sequence length="98" mass="10931">MKYLETILNFLTTLARIIFPRRKRPVTGDNLCPDPLPQPPQSPLPLERGSGNSPDSLRRNPLTPAHPETSALEADWLGLSGYTLMLLGGTGYLLKYWL</sequence>
<comment type="caution">
    <text evidence="2">The sequence shown here is derived from an EMBL/GenBank/DDBJ whole genome shotgun (WGS) entry which is preliminary data.</text>
</comment>
<reference evidence="2 3" key="1">
    <citation type="submission" date="2018-07" db="EMBL/GenBank/DDBJ databases">
        <title>Parabacteroides acidifaciens nov. sp., isolated from human feces.</title>
        <authorList>
            <person name="Wang Y.J."/>
        </authorList>
    </citation>
    <scope>NUCLEOTIDE SEQUENCE [LARGE SCALE GENOMIC DNA]</scope>
    <source>
        <strain evidence="2 3">426-9</strain>
    </source>
</reference>
<evidence type="ECO:0000313" key="3">
    <source>
        <dbReference type="Proteomes" id="UP000256321"/>
    </source>
</evidence>
<proteinExistence type="predicted"/>
<evidence type="ECO:0000313" key="2">
    <source>
        <dbReference type="EMBL" id="RDU49970.1"/>
    </source>
</evidence>
<feature type="compositionally biased region" description="Pro residues" evidence="1">
    <location>
        <begin position="34"/>
        <end position="43"/>
    </location>
</feature>
<feature type="region of interest" description="Disordered" evidence="1">
    <location>
        <begin position="28"/>
        <end position="66"/>
    </location>
</feature>
<evidence type="ECO:0000256" key="1">
    <source>
        <dbReference type="SAM" id="MobiDB-lite"/>
    </source>
</evidence>
<name>A0A3D8HH00_9BACT</name>
<accession>A0A3D8HH00</accession>
<gene>
    <name evidence="2" type="ORF">DWU89_06240</name>
</gene>